<dbReference type="InterPro" id="IPR018392">
    <property type="entry name" value="LysM"/>
</dbReference>
<protein>
    <submittedName>
        <fullName evidence="2">Membrane proteins related to metalloendopeptidases</fullName>
    </submittedName>
</protein>
<dbReference type="STRING" id="360412.LARV_01893"/>
<evidence type="ECO:0000313" key="2">
    <source>
        <dbReference type="EMBL" id="GAP14129.1"/>
    </source>
</evidence>
<dbReference type="AlphaFoldDB" id="A0A0S7BJT3"/>
<sequence length="536" mass="58107">MDRSLKPGIEGWMKTRSHVRRLAIAAGLTVWAFSILACSRQYASTLDLTATVQAVRGGIGGYSEPTILMPTDGIVEKTELPTTQAFIPTQPTPTPTVSATAAPPILYTSQSADTLPALAARFGVMASEITSDHELPAWEMINPGQLLVIPNRVGVTGPSENIIPDSEVVYSPSALDFDIDTFVDDANGYLTTYRQYLDDGWYTGAQVIQRVATETSINPRLLLALVEYQSGWVYGQPRSLALTDYPLGYVSLDRQGLYKQLTWAVHNLSSGYYAWREGRLQTLLFADGESVRMAPTLNAGTAAVQTLLAQLYDVQRWMGALNGASGFSELYERMYGNPWLRAQTVEPLFPPDLTQPELALPFAANKVWSFTGGPHSAWGPNSSWAALDFAPATTESGCVKSDAWVTASAAGVVVRSKNGVVVEDLDGDGREQTGWVLLYLHVATQDRVAVGTVLEAGDAIGHPSCEGGDATGTHVHVVRKYNGEWIPADGPLPFILSGWRAHFGSKEYEGTLTKDNEIVTASVYGSFETRISHPVE</sequence>
<name>A0A0S7BJT3_9CHLR</name>
<dbReference type="EMBL" id="DF967972">
    <property type="protein sequence ID" value="GAP14129.1"/>
    <property type="molecule type" value="Genomic_DNA"/>
</dbReference>
<gene>
    <name evidence="2" type="ORF">LARV_01893</name>
</gene>
<evidence type="ECO:0000313" key="3">
    <source>
        <dbReference type="Proteomes" id="UP000055060"/>
    </source>
</evidence>
<keyword evidence="3" id="KW-1185">Reference proteome</keyword>
<reference evidence="2" key="1">
    <citation type="submission" date="2015-07" db="EMBL/GenBank/DDBJ databases">
        <title>Draft Genome Sequences of Anaerolinea thermolimosa IMO-1, Bellilinea caldifistulae GOMI-1, Leptolinea tardivitalis YMTK-2, Levilinea saccharolytica KIBI-1,Longilinea arvoryzae KOME-1, Previously Described as Members of the Anaerolineaceae (Chloroflexi).</title>
        <authorList>
            <person name="Sekiguchi Y."/>
            <person name="Ohashi A."/>
            <person name="Matsuura N."/>
            <person name="Tourlousse M.D."/>
        </authorList>
    </citation>
    <scope>NUCLEOTIDE SEQUENCE [LARGE SCALE GENOMIC DNA]</scope>
    <source>
        <strain evidence="2">KOME-1</strain>
    </source>
</reference>
<dbReference type="Gene3D" id="2.70.70.10">
    <property type="entry name" value="Glucose Permease (Domain IIA)"/>
    <property type="match status" value="1"/>
</dbReference>
<dbReference type="InterPro" id="IPR036779">
    <property type="entry name" value="LysM_dom_sf"/>
</dbReference>
<evidence type="ECO:0000259" key="1">
    <source>
        <dbReference type="PROSITE" id="PS51782"/>
    </source>
</evidence>
<dbReference type="Proteomes" id="UP000055060">
    <property type="component" value="Unassembled WGS sequence"/>
</dbReference>
<dbReference type="OrthoDB" id="145893at2"/>
<accession>A0A0S7BJT3</accession>
<dbReference type="Gene3D" id="3.10.350.10">
    <property type="entry name" value="LysM domain"/>
    <property type="match status" value="1"/>
</dbReference>
<organism evidence="2">
    <name type="scientific">Longilinea arvoryzae</name>
    <dbReference type="NCBI Taxonomy" id="360412"/>
    <lineage>
        <taxon>Bacteria</taxon>
        <taxon>Bacillati</taxon>
        <taxon>Chloroflexota</taxon>
        <taxon>Anaerolineae</taxon>
        <taxon>Anaerolineales</taxon>
        <taxon>Anaerolineaceae</taxon>
        <taxon>Longilinea</taxon>
    </lineage>
</organism>
<proteinExistence type="predicted"/>
<dbReference type="InterPro" id="IPR011055">
    <property type="entry name" value="Dup_hybrid_motif"/>
</dbReference>
<feature type="domain" description="LysM" evidence="1">
    <location>
        <begin position="105"/>
        <end position="149"/>
    </location>
</feature>
<dbReference type="PROSITE" id="PS51782">
    <property type="entry name" value="LYSM"/>
    <property type="match status" value="1"/>
</dbReference>